<dbReference type="EMBL" id="CAJVPT010049424">
    <property type="protein sequence ID" value="CAG8743936.1"/>
    <property type="molecule type" value="Genomic_DNA"/>
</dbReference>
<proteinExistence type="predicted"/>
<sequence>RQIRKSDKLTKAALRKNQNADALPTIKIETVQTNSDVFVNDDN</sequence>
<feature type="non-terminal residue" evidence="1">
    <location>
        <position position="43"/>
    </location>
</feature>
<gene>
    <name evidence="1" type="ORF">ACOLOM_LOCUS12326</name>
</gene>
<protein>
    <submittedName>
        <fullName evidence="1">1665_t:CDS:1</fullName>
    </submittedName>
</protein>
<keyword evidence="2" id="KW-1185">Reference proteome</keyword>
<accession>A0ACA9QBD7</accession>
<dbReference type="Proteomes" id="UP000789525">
    <property type="component" value="Unassembled WGS sequence"/>
</dbReference>
<reference evidence="1" key="1">
    <citation type="submission" date="2021-06" db="EMBL/GenBank/DDBJ databases">
        <authorList>
            <person name="Kallberg Y."/>
            <person name="Tangrot J."/>
            <person name="Rosling A."/>
        </authorList>
    </citation>
    <scope>NUCLEOTIDE SEQUENCE</scope>
    <source>
        <strain evidence="1">CL356</strain>
    </source>
</reference>
<name>A0ACA9QBD7_9GLOM</name>
<evidence type="ECO:0000313" key="1">
    <source>
        <dbReference type="EMBL" id="CAG8743936.1"/>
    </source>
</evidence>
<evidence type="ECO:0000313" key="2">
    <source>
        <dbReference type="Proteomes" id="UP000789525"/>
    </source>
</evidence>
<feature type="non-terminal residue" evidence="1">
    <location>
        <position position="1"/>
    </location>
</feature>
<comment type="caution">
    <text evidence="1">The sequence shown here is derived from an EMBL/GenBank/DDBJ whole genome shotgun (WGS) entry which is preliminary data.</text>
</comment>
<organism evidence="1 2">
    <name type="scientific">Acaulospora colombiana</name>
    <dbReference type="NCBI Taxonomy" id="27376"/>
    <lineage>
        <taxon>Eukaryota</taxon>
        <taxon>Fungi</taxon>
        <taxon>Fungi incertae sedis</taxon>
        <taxon>Mucoromycota</taxon>
        <taxon>Glomeromycotina</taxon>
        <taxon>Glomeromycetes</taxon>
        <taxon>Diversisporales</taxon>
        <taxon>Acaulosporaceae</taxon>
        <taxon>Acaulospora</taxon>
    </lineage>
</organism>